<organism evidence="1 2">
    <name type="scientific">Promethearchaeum syntrophicum</name>
    <dbReference type="NCBI Taxonomy" id="2594042"/>
    <lineage>
        <taxon>Archaea</taxon>
        <taxon>Promethearchaeati</taxon>
        <taxon>Promethearchaeota</taxon>
        <taxon>Promethearchaeia</taxon>
        <taxon>Promethearchaeales</taxon>
        <taxon>Promethearchaeaceae</taxon>
        <taxon>Promethearchaeum</taxon>
    </lineage>
</organism>
<dbReference type="GeneID" id="41331486"/>
<reference evidence="1 2" key="1">
    <citation type="journal article" date="2020" name="Nature">
        <title>Isolation of an archaeon at the prokaryote-eukaryote interface.</title>
        <authorList>
            <person name="Imachi H."/>
            <person name="Nobu M.K."/>
            <person name="Nakahara N."/>
            <person name="Morono Y."/>
            <person name="Ogawara M."/>
            <person name="Takaki Y."/>
            <person name="Takano Y."/>
            <person name="Uematsu K."/>
            <person name="Ikuta T."/>
            <person name="Ito M."/>
            <person name="Matsui Y."/>
            <person name="Miyazaki M."/>
            <person name="Murata K."/>
            <person name="Saito Y."/>
            <person name="Sakai S."/>
            <person name="Song C."/>
            <person name="Tasumi E."/>
            <person name="Yamanaka Y."/>
            <person name="Yamaguchi T."/>
            <person name="Kamagata Y."/>
            <person name="Tamaki H."/>
            <person name="Takai K."/>
        </authorList>
    </citation>
    <scope>NUCLEOTIDE SEQUENCE [LARGE SCALE GENOMIC DNA]</scope>
    <source>
        <strain evidence="1 2">MK-D1</strain>
    </source>
</reference>
<evidence type="ECO:0000313" key="2">
    <source>
        <dbReference type="Proteomes" id="UP000321408"/>
    </source>
</evidence>
<dbReference type="EMBL" id="CP042905">
    <property type="protein sequence ID" value="QEE17678.1"/>
    <property type="molecule type" value="Genomic_DNA"/>
</dbReference>
<dbReference type="KEGG" id="psyt:DSAG12_03515"/>
<sequence>MWECDRCGKCCIEFTHQIKFQNNEPLLELFKISPKLQQNPLLTLFFRIKNNFKQVIDGKEHYFIPTKSGLLPFLNENEKKLFENSNNSELNNNECMFLSWKTENNRKISFCQIHQNSPLMCKQYPSSKGGVCLNHPERYYTMEFFNYQKKKIGFAIEVLRKIYGDKVKFQIGFEIICFLMDFGRFSYEKVRNFFISNFQISSSDFTSAVQEFVKLSLIFNVNNELESISIKETERVVDDLINKYGW</sequence>
<name>A0A5B9DEL0_9ARCH</name>
<gene>
    <name evidence="1" type="ORF">DSAG12_03515</name>
</gene>
<dbReference type="RefSeq" id="WP_147664566.1">
    <property type="nucleotide sequence ID" value="NZ_CP042905.2"/>
</dbReference>
<evidence type="ECO:0000313" key="1">
    <source>
        <dbReference type="EMBL" id="QEE17678.1"/>
    </source>
</evidence>
<dbReference type="Proteomes" id="UP000321408">
    <property type="component" value="Chromosome"/>
</dbReference>
<dbReference type="AlphaFoldDB" id="A0A5B9DEL0"/>
<protein>
    <submittedName>
        <fullName evidence="1">YkgJ family cysteine cluster protein</fullName>
    </submittedName>
</protein>
<dbReference type="GO" id="GO:0008168">
    <property type="term" value="F:methyltransferase activity"/>
    <property type="evidence" value="ECO:0007669"/>
    <property type="project" value="UniProtKB-KW"/>
</dbReference>
<dbReference type="GO" id="GO:0032259">
    <property type="term" value="P:methylation"/>
    <property type="evidence" value="ECO:0007669"/>
    <property type="project" value="UniProtKB-KW"/>
</dbReference>
<proteinExistence type="predicted"/>
<keyword evidence="2" id="KW-1185">Reference proteome</keyword>
<reference evidence="1 2" key="2">
    <citation type="journal article" date="2024" name="Int. J. Syst. Evol. Microbiol.">
        <title>Promethearchaeum syntrophicum gen. nov., sp. nov., an anaerobic, obligately syntrophic archaeon, the first isolate of the lineage 'Asgard' archaea, and proposal of the new archaeal phylum Promethearchaeota phyl. nov. and kingdom Promethearchaeati regn. nov.</title>
        <authorList>
            <person name="Imachi H."/>
            <person name="Nobu M.K."/>
            <person name="Kato S."/>
            <person name="Takaki Y."/>
            <person name="Miyazaki M."/>
            <person name="Miyata M."/>
            <person name="Ogawara M."/>
            <person name="Saito Y."/>
            <person name="Sakai S."/>
            <person name="Tahara Y.O."/>
            <person name="Takano Y."/>
            <person name="Tasumi E."/>
            <person name="Uematsu K."/>
            <person name="Yoshimura T."/>
            <person name="Itoh T."/>
            <person name="Ohkuma M."/>
            <person name="Takai K."/>
        </authorList>
    </citation>
    <scope>NUCLEOTIDE SEQUENCE [LARGE SCALE GENOMIC DNA]</scope>
    <source>
        <strain evidence="1 2">MK-D1</strain>
    </source>
</reference>
<accession>A0A5B9DEL0</accession>